<keyword evidence="4" id="KW-0539">Nucleus</keyword>
<dbReference type="Proteomes" id="UP000663760">
    <property type="component" value="Chromosome 8"/>
</dbReference>
<evidence type="ECO:0000256" key="2">
    <source>
        <dbReference type="ARBA" id="ARBA00023125"/>
    </source>
</evidence>
<keyword evidence="3" id="KW-0804">Transcription</keyword>
<evidence type="ECO:0000313" key="10">
    <source>
        <dbReference type="Proteomes" id="UP000663760"/>
    </source>
</evidence>
<dbReference type="Pfam" id="PF04433">
    <property type="entry name" value="SWIRM"/>
    <property type="match status" value="1"/>
</dbReference>
<feature type="region of interest" description="Disordered" evidence="5">
    <location>
        <begin position="29"/>
        <end position="62"/>
    </location>
</feature>
<keyword evidence="1" id="KW-0805">Transcription regulation</keyword>
<feature type="compositionally biased region" description="Low complexity" evidence="5">
    <location>
        <begin position="861"/>
        <end position="885"/>
    </location>
</feature>
<dbReference type="SUPFAM" id="SSF46689">
    <property type="entry name" value="Homeodomain-like"/>
    <property type="match status" value="2"/>
</dbReference>
<accession>A0A7I8KR93</accession>
<evidence type="ECO:0000313" key="9">
    <source>
        <dbReference type="EMBL" id="CAA7400340.1"/>
    </source>
</evidence>
<dbReference type="PROSITE" id="PS50934">
    <property type="entry name" value="SWIRM"/>
    <property type="match status" value="1"/>
</dbReference>
<dbReference type="SUPFAM" id="SSF46785">
    <property type="entry name" value="Winged helix' DNA-binding domain"/>
    <property type="match status" value="1"/>
</dbReference>
<protein>
    <submittedName>
        <fullName evidence="9">Uncharacterized protein</fullName>
    </submittedName>
</protein>
<feature type="region of interest" description="Disordered" evidence="5">
    <location>
        <begin position="861"/>
        <end position="902"/>
    </location>
</feature>
<dbReference type="InterPro" id="IPR017884">
    <property type="entry name" value="SANT_dom"/>
</dbReference>
<feature type="compositionally biased region" description="Acidic residues" evidence="5">
    <location>
        <begin position="262"/>
        <end position="272"/>
    </location>
</feature>
<feature type="region of interest" description="Disordered" evidence="5">
    <location>
        <begin position="746"/>
        <end position="773"/>
    </location>
</feature>
<gene>
    <name evidence="9" type="ORF">SI8410_08011018</name>
</gene>
<feature type="compositionally biased region" description="Gly residues" evidence="5">
    <location>
        <begin position="760"/>
        <end position="769"/>
    </location>
</feature>
<dbReference type="CDD" id="cd00167">
    <property type="entry name" value="SANT"/>
    <property type="match status" value="1"/>
</dbReference>
<dbReference type="PROSITE" id="PS51293">
    <property type="entry name" value="SANT"/>
    <property type="match status" value="1"/>
</dbReference>
<name>A0A7I8KR93_SPIIN</name>
<sequence>MTTVTGEYTSISTQLSAISIATKHNQDGATALSSSWPSPSLGEISGKNNGEGPQGIAAGEASSAGKSWKCPARCPPGHGEVVFMEEPRSSWPVPSCDGANKKKQPQGLRLPNHVVNSSFYHPMEQSMMGIPSLAPDWVFNTVPNAQWGTNPLPSTSYYISPAPSPESMFLYGRVPVFCSSLFSHHAATSDLYHPPTDVTGQEIQGVDVRLRKQIEYYFSDENLMKDGYLKKYPRLRWKKRKGESNLGSSTKKQKQPPITKQDEEEDEDEEETGTASATPAAPEEEDEDQDLVTNPNAETVLDLREGEVVAERGRRISDFPLRSVASGNAYSGLPIQLENISHGQLQVLSAILPDHPSLALVEPDKPPAYVCTPPALMEGKGISKQFGNECLLVPVHSDWFNPSTVHRMERQVVPHFFSGKSNDHTPERYMLLRNKIVAKYLENPARKLSLADCQGLAPSNGSDLYDLSRIVRFLDHWGIINYLALLGRREPKTGDAVLREENDGELLVHVAALKSIDSLVQFDRPRSSYRPEDLTVLSSSSGLGGSSELATIEQKSLAVTYITILLVVKPPVLQSIELFLADLSLCSDCFHEGRFIVGHSSASFSRVESLNQSCDLNGDHWSDQETLLLLEALEVFNDNWNEIADHVGTKSKAQCILHFLRLPMEDGLLESIHVPGTNSSDSAEGINKDANDAGASARLPFGDSGNPLMSLVAFLAAAVGPRVGAACAGAALSVLTKEETRADRFHAENSNSAHHRENAVGGGGQGTEDGGASSALSIDKVKAAAMSGLSAAATKAKLFADQEEREIQRLVAAIVHHQLKRLEMKLKQFAEVEALLMKECEQAERTKQRFAAERVRMSSARFSPAAAGHAAPDPAAGAPPGNPSARQPVIAQPGVSFYGGNPASHPQVPPFLPRQHPAFPFGPRVPLSAIHPSPSSSSPSPVVAANAMASGSGTAGGAPSNHYPLLRPLPGNSNSTNIG</sequence>
<dbReference type="AlphaFoldDB" id="A0A7I8KR93"/>
<dbReference type="FunFam" id="1.10.10.60:FF:000014">
    <property type="entry name" value="SWI/SNF complex subunit SMARCC2 isoform C"/>
    <property type="match status" value="1"/>
</dbReference>
<dbReference type="EMBL" id="LR746271">
    <property type="protein sequence ID" value="CAA7400340.1"/>
    <property type="molecule type" value="Genomic_DNA"/>
</dbReference>
<evidence type="ECO:0000256" key="5">
    <source>
        <dbReference type="SAM" id="MobiDB-lite"/>
    </source>
</evidence>
<feature type="domain" description="SWIRM" evidence="7">
    <location>
        <begin position="391"/>
        <end position="491"/>
    </location>
</feature>
<dbReference type="InterPro" id="IPR009057">
    <property type="entry name" value="Homeodomain-like_sf"/>
</dbReference>
<keyword evidence="10" id="KW-1185">Reference proteome</keyword>
<feature type="compositionally biased region" description="Polar residues" evidence="5">
    <location>
        <begin position="29"/>
        <end position="38"/>
    </location>
</feature>
<feature type="domain" description="SANT" evidence="8">
    <location>
        <begin position="621"/>
        <end position="667"/>
    </location>
</feature>
<evidence type="ECO:0000256" key="3">
    <source>
        <dbReference type="ARBA" id="ARBA00023163"/>
    </source>
</evidence>
<feature type="region of interest" description="Disordered" evidence="5">
    <location>
        <begin position="240"/>
        <end position="305"/>
    </location>
</feature>
<dbReference type="Pfam" id="PF00249">
    <property type="entry name" value="Myb_DNA-binding"/>
    <property type="match status" value="1"/>
</dbReference>
<dbReference type="GO" id="GO:0005634">
    <property type="term" value="C:nucleus"/>
    <property type="evidence" value="ECO:0007669"/>
    <property type="project" value="UniProtKB-ARBA"/>
</dbReference>
<dbReference type="Gene3D" id="1.10.10.60">
    <property type="entry name" value="Homeodomain-like"/>
    <property type="match status" value="1"/>
</dbReference>
<evidence type="ECO:0000256" key="1">
    <source>
        <dbReference type="ARBA" id="ARBA00023015"/>
    </source>
</evidence>
<feature type="compositionally biased region" description="Low complexity" evidence="5">
    <location>
        <begin position="932"/>
        <end position="960"/>
    </location>
</feature>
<dbReference type="GO" id="GO:0003677">
    <property type="term" value="F:DNA binding"/>
    <property type="evidence" value="ECO:0007669"/>
    <property type="project" value="UniProtKB-KW"/>
</dbReference>
<dbReference type="InterPro" id="IPR032451">
    <property type="entry name" value="SMARCC_C"/>
</dbReference>
<dbReference type="PROSITE" id="PS50090">
    <property type="entry name" value="MYB_LIKE"/>
    <property type="match status" value="1"/>
</dbReference>
<feature type="region of interest" description="Disordered" evidence="5">
    <location>
        <begin position="930"/>
        <end position="979"/>
    </location>
</feature>
<dbReference type="InterPro" id="IPR007526">
    <property type="entry name" value="SWIRM"/>
</dbReference>
<dbReference type="InterPro" id="IPR036390">
    <property type="entry name" value="WH_DNA-bd_sf"/>
</dbReference>
<evidence type="ECO:0000259" key="6">
    <source>
        <dbReference type="PROSITE" id="PS50090"/>
    </source>
</evidence>
<keyword evidence="2" id="KW-0238">DNA-binding</keyword>
<feature type="domain" description="Myb-like" evidence="6">
    <location>
        <begin position="613"/>
        <end position="663"/>
    </location>
</feature>
<reference evidence="9" key="1">
    <citation type="submission" date="2020-02" db="EMBL/GenBank/DDBJ databases">
        <authorList>
            <person name="Scholz U."/>
            <person name="Mascher M."/>
            <person name="Fiebig A."/>
        </authorList>
    </citation>
    <scope>NUCLEOTIDE SEQUENCE</scope>
</reference>
<evidence type="ECO:0000256" key="4">
    <source>
        <dbReference type="ARBA" id="ARBA00023242"/>
    </source>
</evidence>
<dbReference type="SMART" id="SM00717">
    <property type="entry name" value="SANT"/>
    <property type="match status" value="1"/>
</dbReference>
<proteinExistence type="predicted"/>
<dbReference type="Gene3D" id="1.10.10.10">
    <property type="entry name" value="Winged helix-like DNA-binding domain superfamily/Winged helix DNA-binding domain"/>
    <property type="match status" value="2"/>
</dbReference>
<evidence type="ECO:0000259" key="7">
    <source>
        <dbReference type="PROSITE" id="PS50934"/>
    </source>
</evidence>
<dbReference type="InterPro" id="IPR036388">
    <property type="entry name" value="WH-like_DNA-bd_sf"/>
</dbReference>
<dbReference type="Pfam" id="PF16495">
    <property type="entry name" value="SWIRM-assoc_1"/>
    <property type="match status" value="1"/>
</dbReference>
<dbReference type="OrthoDB" id="118550at2759"/>
<evidence type="ECO:0000259" key="8">
    <source>
        <dbReference type="PROSITE" id="PS51293"/>
    </source>
</evidence>
<dbReference type="PANTHER" id="PTHR12802">
    <property type="entry name" value="SWI/SNF COMPLEX-RELATED"/>
    <property type="match status" value="1"/>
</dbReference>
<organism evidence="9 10">
    <name type="scientific">Spirodela intermedia</name>
    <name type="common">Intermediate duckweed</name>
    <dbReference type="NCBI Taxonomy" id="51605"/>
    <lineage>
        <taxon>Eukaryota</taxon>
        <taxon>Viridiplantae</taxon>
        <taxon>Streptophyta</taxon>
        <taxon>Embryophyta</taxon>
        <taxon>Tracheophyta</taxon>
        <taxon>Spermatophyta</taxon>
        <taxon>Magnoliopsida</taxon>
        <taxon>Liliopsida</taxon>
        <taxon>Araceae</taxon>
        <taxon>Lemnoideae</taxon>
        <taxon>Spirodela</taxon>
    </lineage>
</organism>
<dbReference type="PANTHER" id="PTHR12802:SF61">
    <property type="entry name" value="SWI_SNF COMPLEX SUBUNIT SWI3C"/>
    <property type="match status" value="1"/>
</dbReference>
<dbReference type="InterPro" id="IPR001005">
    <property type="entry name" value="SANT/Myb"/>
</dbReference>